<evidence type="ECO:0000313" key="2">
    <source>
        <dbReference type="WBParaSite" id="Hba_18177"/>
    </source>
</evidence>
<protein>
    <submittedName>
        <fullName evidence="2">Laminin EGF-like domain-containing protein</fullName>
    </submittedName>
</protein>
<dbReference type="AlphaFoldDB" id="A0A1I7XK88"/>
<reference evidence="2" key="1">
    <citation type="submission" date="2016-11" db="UniProtKB">
        <authorList>
            <consortium name="WormBaseParasite"/>
        </authorList>
    </citation>
    <scope>IDENTIFICATION</scope>
</reference>
<proteinExistence type="predicted"/>
<keyword evidence="1" id="KW-1185">Reference proteome</keyword>
<name>A0A1I7XK88_HETBA</name>
<sequence length="110" mass="12103">MGSLDGASVIWGTANHNIFILTCIITTSTHYIVETCCISIYYTIQTKVNYNFEIASLVCLMCLEGSDCLGDASCEECSGVACTRITSFNMEDNREVALTCLPYDTRCVDQ</sequence>
<dbReference type="WBParaSite" id="Hba_18177">
    <property type="protein sequence ID" value="Hba_18177"/>
    <property type="gene ID" value="Hba_18177"/>
</dbReference>
<organism evidence="1 2">
    <name type="scientific">Heterorhabditis bacteriophora</name>
    <name type="common">Entomopathogenic nematode worm</name>
    <dbReference type="NCBI Taxonomy" id="37862"/>
    <lineage>
        <taxon>Eukaryota</taxon>
        <taxon>Metazoa</taxon>
        <taxon>Ecdysozoa</taxon>
        <taxon>Nematoda</taxon>
        <taxon>Chromadorea</taxon>
        <taxon>Rhabditida</taxon>
        <taxon>Rhabditina</taxon>
        <taxon>Rhabditomorpha</taxon>
        <taxon>Strongyloidea</taxon>
        <taxon>Heterorhabditidae</taxon>
        <taxon>Heterorhabditis</taxon>
    </lineage>
</organism>
<dbReference type="Proteomes" id="UP000095283">
    <property type="component" value="Unplaced"/>
</dbReference>
<accession>A0A1I7XK88</accession>
<evidence type="ECO:0000313" key="1">
    <source>
        <dbReference type="Proteomes" id="UP000095283"/>
    </source>
</evidence>